<dbReference type="InterPro" id="IPR017441">
    <property type="entry name" value="Protein_kinase_ATP_BS"/>
</dbReference>
<accession>A0AAD8RYE6</accession>
<evidence type="ECO:0000313" key="9">
    <source>
        <dbReference type="Proteomes" id="UP001231189"/>
    </source>
</evidence>
<evidence type="ECO:0000256" key="2">
    <source>
        <dbReference type="ARBA" id="ARBA00022741"/>
    </source>
</evidence>
<dbReference type="Proteomes" id="UP001231189">
    <property type="component" value="Unassembled WGS sequence"/>
</dbReference>
<keyword evidence="1" id="KW-0808">Transferase</keyword>
<dbReference type="FunFam" id="1.10.510.10:FF:000870">
    <property type="entry name" value="OSJNBa0016N04.16-like protein"/>
    <property type="match status" value="1"/>
</dbReference>
<keyword evidence="9" id="KW-1185">Reference proteome</keyword>
<dbReference type="InterPro" id="IPR008271">
    <property type="entry name" value="Ser/Thr_kinase_AS"/>
</dbReference>
<evidence type="ECO:0000256" key="4">
    <source>
        <dbReference type="ARBA" id="ARBA00022840"/>
    </source>
</evidence>
<dbReference type="Gene3D" id="1.10.510.10">
    <property type="entry name" value="Transferase(Phosphotransferase) domain 1"/>
    <property type="match status" value="1"/>
</dbReference>
<dbReference type="InterPro" id="IPR000719">
    <property type="entry name" value="Prot_kinase_dom"/>
</dbReference>
<keyword evidence="4 5" id="KW-0067">ATP-binding</keyword>
<dbReference type="SMART" id="SM00220">
    <property type="entry name" value="S_TKc"/>
    <property type="match status" value="1"/>
</dbReference>
<keyword evidence="2 5" id="KW-0547">Nucleotide-binding</keyword>
<sequence>MLPAHSAPEGVHEPLLLAAAIFFREGNMDNTTGVPKLMSLHLLEEITDRFSKHRKLGGGAYGDVYLGERKDGVKIAVKVLKDVLDLNDEQFEKEYRNLAILEHKNVVRLVGSCNETKGEYVPHNGRTVFAEKARRMLCFEYMCNGSLDTFIYDESNACNWHTRYGVIKGICEGLEYLHEKLKPDPMCHLDLKPANILLDENMSPKIADFGVSRLFLEEKTKKTNSGLGTLGYIPPEYINGGLISTKFDIFSLGVLIIKIMMGREGYFTIDEMSSQQFADLVHMNWMSRLQGPHAYSIQTRRCIEIALSCVEKDRRKRPSIGVIVSNLNQTEYGIQIFEALKNGLDHQLCPCICNENKMLHILESKSISYPLHVTDNRGRVHEATITTAGNTSTVQQPVKPRIKIIDYTEAVGSITTIDIHSTKPWILVGHYNGNVSIWNHHNQVCNVIPLSSPSQCGTKKICHNLYHSLENNSKIWNVTNGL</sequence>
<dbReference type="PROSITE" id="PS50011">
    <property type="entry name" value="PROTEIN_KINASE_DOM"/>
    <property type="match status" value="1"/>
</dbReference>
<gene>
    <name evidence="8" type="ORF">QYE76_007487</name>
</gene>
<dbReference type="AlphaFoldDB" id="A0AAD8RYE6"/>
<reference evidence="8" key="1">
    <citation type="submission" date="2023-07" db="EMBL/GenBank/DDBJ databases">
        <title>A chromosome-level genome assembly of Lolium multiflorum.</title>
        <authorList>
            <person name="Chen Y."/>
            <person name="Copetti D."/>
            <person name="Kolliker R."/>
            <person name="Studer B."/>
        </authorList>
    </citation>
    <scope>NUCLEOTIDE SEQUENCE</scope>
    <source>
        <strain evidence="8">02402/16</strain>
        <tissue evidence="8">Leaf</tissue>
    </source>
</reference>
<dbReference type="GO" id="GO:0004674">
    <property type="term" value="F:protein serine/threonine kinase activity"/>
    <property type="evidence" value="ECO:0007669"/>
    <property type="project" value="UniProtKB-KW"/>
</dbReference>
<evidence type="ECO:0000259" key="7">
    <source>
        <dbReference type="PROSITE" id="PS50011"/>
    </source>
</evidence>
<evidence type="ECO:0000256" key="3">
    <source>
        <dbReference type="ARBA" id="ARBA00022777"/>
    </source>
</evidence>
<dbReference type="PANTHER" id="PTHR45707:SF76">
    <property type="entry name" value="PROTEIN KINASE DOMAIN-CONTAINING PROTEIN"/>
    <property type="match status" value="1"/>
</dbReference>
<protein>
    <recommendedName>
        <fullName evidence="7">Protein kinase domain-containing protein</fullName>
    </recommendedName>
</protein>
<feature type="binding site" evidence="5">
    <location>
        <position position="78"/>
    </location>
    <ligand>
        <name>ATP</name>
        <dbReference type="ChEBI" id="CHEBI:30616"/>
    </ligand>
</feature>
<comment type="caution">
    <text evidence="8">The sequence shown here is derived from an EMBL/GenBank/DDBJ whole genome shotgun (WGS) entry which is preliminary data.</text>
</comment>
<dbReference type="PROSITE" id="PS00107">
    <property type="entry name" value="PROTEIN_KINASE_ATP"/>
    <property type="match status" value="1"/>
</dbReference>
<dbReference type="EMBL" id="JAUUTY010000005">
    <property type="protein sequence ID" value="KAK1633172.1"/>
    <property type="molecule type" value="Genomic_DNA"/>
</dbReference>
<dbReference type="SUPFAM" id="SSF56112">
    <property type="entry name" value="Protein kinase-like (PK-like)"/>
    <property type="match status" value="1"/>
</dbReference>
<feature type="domain" description="Protein kinase" evidence="7">
    <location>
        <begin position="50"/>
        <end position="332"/>
    </location>
</feature>
<dbReference type="Pfam" id="PF00069">
    <property type="entry name" value="Pkinase"/>
    <property type="match status" value="1"/>
</dbReference>
<organism evidence="8 9">
    <name type="scientific">Lolium multiflorum</name>
    <name type="common">Italian ryegrass</name>
    <name type="synonym">Lolium perenne subsp. multiflorum</name>
    <dbReference type="NCBI Taxonomy" id="4521"/>
    <lineage>
        <taxon>Eukaryota</taxon>
        <taxon>Viridiplantae</taxon>
        <taxon>Streptophyta</taxon>
        <taxon>Embryophyta</taxon>
        <taxon>Tracheophyta</taxon>
        <taxon>Spermatophyta</taxon>
        <taxon>Magnoliopsida</taxon>
        <taxon>Liliopsida</taxon>
        <taxon>Poales</taxon>
        <taxon>Poaceae</taxon>
        <taxon>BOP clade</taxon>
        <taxon>Pooideae</taxon>
        <taxon>Poodae</taxon>
        <taxon>Poeae</taxon>
        <taxon>Poeae Chloroplast Group 2 (Poeae type)</taxon>
        <taxon>Loliodinae</taxon>
        <taxon>Loliinae</taxon>
        <taxon>Lolium</taxon>
    </lineage>
</organism>
<comment type="similarity">
    <text evidence="6">Belongs to the protein kinase superfamily.</text>
</comment>
<evidence type="ECO:0000313" key="8">
    <source>
        <dbReference type="EMBL" id="KAK1633172.1"/>
    </source>
</evidence>
<dbReference type="PANTHER" id="PTHR45707">
    <property type="entry name" value="C2 CALCIUM/LIPID-BINDING PLANT PHOSPHORIBOSYLTRANSFERASE FAMILY PROTEIN"/>
    <property type="match status" value="1"/>
</dbReference>
<evidence type="ECO:0000256" key="1">
    <source>
        <dbReference type="ARBA" id="ARBA00022679"/>
    </source>
</evidence>
<keyword evidence="6" id="KW-0723">Serine/threonine-protein kinase</keyword>
<name>A0AAD8RYE6_LOLMU</name>
<dbReference type="InterPro" id="IPR011009">
    <property type="entry name" value="Kinase-like_dom_sf"/>
</dbReference>
<evidence type="ECO:0000256" key="5">
    <source>
        <dbReference type="PROSITE-ProRule" id="PRU10141"/>
    </source>
</evidence>
<dbReference type="PROSITE" id="PS00108">
    <property type="entry name" value="PROTEIN_KINASE_ST"/>
    <property type="match status" value="1"/>
</dbReference>
<keyword evidence="3" id="KW-0418">Kinase</keyword>
<dbReference type="GO" id="GO:0005524">
    <property type="term" value="F:ATP binding"/>
    <property type="evidence" value="ECO:0007669"/>
    <property type="project" value="UniProtKB-UniRule"/>
</dbReference>
<evidence type="ECO:0000256" key="6">
    <source>
        <dbReference type="RuleBase" id="RU000304"/>
    </source>
</evidence>
<proteinExistence type="inferred from homology"/>
<dbReference type="Gene3D" id="3.30.200.20">
    <property type="entry name" value="Phosphorylase Kinase, domain 1"/>
    <property type="match status" value="1"/>
</dbReference>